<dbReference type="GO" id="GO:0016020">
    <property type="term" value="C:membrane"/>
    <property type="evidence" value="ECO:0007669"/>
    <property type="project" value="InterPro"/>
</dbReference>
<sequence>MTTSTHMNSGLHVRGLDVHRGSRILSDISFDVAPAEIVAVVGPSGCGKTTLLHTLAGIEAARGGSIVVDGSDITTLPAGKRPTGLLFQTPSLFNHMNVHENIAFALDSTDVPPAQRESLIDSIMVRMGIVGLASRYPYQLSGGQSQRVALARTLVRRPSVLLLDEPLAHVGASVASTIRASLIREVRRLGSAVLYVTHDVTEACLVADRIMLLDSGRCLQIDTARMLYAQPNSIEVAHLMGIPNIMSGTVESVDRVPASSLLLATVTCGTVTYSIPAPHGTKPGDAQISIPPENIHLTPSAPYSVIGRHGQIISASFVRSHMSYDVETEIGTLVVRTPNTSTPFEVGALVEFDVTSGWVLPSSDADNEVA</sequence>
<evidence type="ECO:0000256" key="1">
    <source>
        <dbReference type="ARBA" id="ARBA00022448"/>
    </source>
</evidence>
<name>A0A2I1I413_9ACTO</name>
<accession>A0A2I1I413</accession>
<evidence type="ECO:0000256" key="4">
    <source>
        <dbReference type="ARBA" id="ARBA00022741"/>
    </source>
</evidence>
<dbReference type="InterPro" id="IPR003439">
    <property type="entry name" value="ABC_transporter-like_ATP-bd"/>
</dbReference>
<dbReference type="AlphaFoldDB" id="A0A2I1I413"/>
<keyword evidence="1" id="KW-0813">Transport</keyword>
<evidence type="ECO:0000256" key="6">
    <source>
        <dbReference type="ARBA" id="ARBA00023004"/>
    </source>
</evidence>
<dbReference type="InterPro" id="IPR027417">
    <property type="entry name" value="P-loop_NTPase"/>
</dbReference>
<keyword evidence="2" id="KW-1003">Cell membrane</keyword>
<dbReference type="EMBL" id="PKKJ01000011">
    <property type="protein sequence ID" value="PKY65874.1"/>
    <property type="molecule type" value="Genomic_DNA"/>
</dbReference>
<evidence type="ECO:0000256" key="2">
    <source>
        <dbReference type="ARBA" id="ARBA00022475"/>
    </source>
</evidence>
<dbReference type="PROSITE" id="PS00211">
    <property type="entry name" value="ABC_TRANSPORTER_1"/>
    <property type="match status" value="1"/>
</dbReference>
<keyword evidence="6" id="KW-0408">Iron</keyword>
<dbReference type="InterPro" id="IPR017871">
    <property type="entry name" value="ABC_transporter-like_CS"/>
</dbReference>
<dbReference type="CDD" id="cd03259">
    <property type="entry name" value="ABC_Carb_Solutes_like"/>
    <property type="match status" value="1"/>
</dbReference>
<dbReference type="InterPro" id="IPR015853">
    <property type="entry name" value="ABC_transpr_FbpC"/>
</dbReference>
<dbReference type="RefSeq" id="WP_101628519.1">
    <property type="nucleotide sequence ID" value="NZ_PKKJ01000011.1"/>
</dbReference>
<evidence type="ECO:0000259" key="9">
    <source>
        <dbReference type="PROSITE" id="PS50893"/>
    </source>
</evidence>
<reference evidence="10 11" key="1">
    <citation type="submission" date="2017-12" db="EMBL/GenBank/DDBJ databases">
        <title>Phylogenetic diversity of female urinary microbiome.</title>
        <authorList>
            <person name="Thomas-White K."/>
            <person name="Wolfe A.J."/>
        </authorList>
    </citation>
    <scope>NUCLEOTIDE SEQUENCE [LARGE SCALE GENOMIC DNA]</scope>
    <source>
        <strain evidence="10 11">UMB0250</strain>
    </source>
</reference>
<dbReference type="GO" id="GO:0005524">
    <property type="term" value="F:ATP binding"/>
    <property type="evidence" value="ECO:0007669"/>
    <property type="project" value="UniProtKB-KW"/>
</dbReference>
<evidence type="ECO:0000256" key="7">
    <source>
        <dbReference type="ARBA" id="ARBA00023065"/>
    </source>
</evidence>
<evidence type="ECO:0000256" key="8">
    <source>
        <dbReference type="ARBA" id="ARBA00023136"/>
    </source>
</evidence>
<evidence type="ECO:0000313" key="11">
    <source>
        <dbReference type="Proteomes" id="UP000234545"/>
    </source>
</evidence>
<evidence type="ECO:0000256" key="3">
    <source>
        <dbReference type="ARBA" id="ARBA00022496"/>
    </source>
</evidence>
<organism evidence="10 11">
    <name type="scientific">Schaalia turicensis</name>
    <dbReference type="NCBI Taxonomy" id="131111"/>
    <lineage>
        <taxon>Bacteria</taxon>
        <taxon>Bacillati</taxon>
        <taxon>Actinomycetota</taxon>
        <taxon>Actinomycetes</taxon>
        <taxon>Actinomycetales</taxon>
        <taxon>Actinomycetaceae</taxon>
        <taxon>Schaalia</taxon>
    </lineage>
</organism>
<dbReference type="GO" id="GO:0016887">
    <property type="term" value="F:ATP hydrolysis activity"/>
    <property type="evidence" value="ECO:0007669"/>
    <property type="project" value="InterPro"/>
</dbReference>
<keyword evidence="8" id="KW-0472">Membrane</keyword>
<keyword evidence="5 10" id="KW-0067">ATP-binding</keyword>
<dbReference type="InterPro" id="IPR050093">
    <property type="entry name" value="ABC_SmlMolc_Importer"/>
</dbReference>
<dbReference type="GO" id="GO:0015408">
    <property type="term" value="F:ABC-type ferric iron transporter activity"/>
    <property type="evidence" value="ECO:0007669"/>
    <property type="project" value="InterPro"/>
</dbReference>
<gene>
    <name evidence="10" type="ORF">CYJ25_07340</name>
</gene>
<evidence type="ECO:0000256" key="5">
    <source>
        <dbReference type="ARBA" id="ARBA00022840"/>
    </source>
</evidence>
<keyword evidence="4" id="KW-0547">Nucleotide-binding</keyword>
<dbReference type="PANTHER" id="PTHR42781:SF4">
    <property type="entry name" value="SPERMIDINE_PUTRESCINE IMPORT ATP-BINDING PROTEIN POTA"/>
    <property type="match status" value="1"/>
</dbReference>
<dbReference type="OrthoDB" id="9802264at2"/>
<dbReference type="SUPFAM" id="SSF52540">
    <property type="entry name" value="P-loop containing nucleoside triphosphate hydrolases"/>
    <property type="match status" value="1"/>
</dbReference>
<keyword evidence="3" id="KW-0410">Iron transport</keyword>
<dbReference type="SMART" id="SM00382">
    <property type="entry name" value="AAA"/>
    <property type="match status" value="1"/>
</dbReference>
<dbReference type="Gene3D" id="3.40.50.300">
    <property type="entry name" value="P-loop containing nucleotide triphosphate hydrolases"/>
    <property type="match status" value="1"/>
</dbReference>
<evidence type="ECO:0000313" key="10">
    <source>
        <dbReference type="EMBL" id="PKY65874.1"/>
    </source>
</evidence>
<keyword evidence="7" id="KW-0406">Ion transport</keyword>
<dbReference type="Pfam" id="PF00005">
    <property type="entry name" value="ABC_tran"/>
    <property type="match status" value="1"/>
</dbReference>
<proteinExistence type="predicted"/>
<comment type="caution">
    <text evidence="10">The sequence shown here is derived from an EMBL/GenBank/DDBJ whole genome shotgun (WGS) entry which is preliminary data.</text>
</comment>
<feature type="domain" description="ABC transporter" evidence="9">
    <location>
        <begin position="5"/>
        <end position="240"/>
    </location>
</feature>
<dbReference type="PROSITE" id="PS50893">
    <property type="entry name" value="ABC_TRANSPORTER_2"/>
    <property type="match status" value="1"/>
</dbReference>
<dbReference type="Proteomes" id="UP000234545">
    <property type="component" value="Unassembled WGS sequence"/>
</dbReference>
<dbReference type="InterPro" id="IPR003593">
    <property type="entry name" value="AAA+_ATPase"/>
</dbReference>
<protein>
    <submittedName>
        <fullName evidence="10">Polyamine ABC transporter ATP-binding protein</fullName>
    </submittedName>
</protein>
<dbReference type="PANTHER" id="PTHR42781">
    <property type="entry name" value="SPERMIDINE/PUTRESCINE IMPORT ATP-BINDING PROTEIN POTA"/>
    <property type="match status" value="1"/>
</dbReference>